<dbReference type="AlphaFoldDB" id="A0A5J4X5B9"/>
<protein>
    <submittedName>
        <fullName evidence="2">Uncharacterized protein</fullName>
    </submittedName>
</protein>
<dbReference type="Proteomes" id="UP000324800">
    <property type="component" value="Unassembled WGS sequence"/>
</dbReference>
<feature type="transmembrane region" description="Helical" evidence="1">
    <location>
        <begin position="238"/>
        <end position="262"/>
    </location>
</feature>
<proteinExistence type="predicted"/>
<reference evidence="2 3" key="1">
    <citation type="submission" date="2019-03" db="EMBL/GenBank/DDBJ databases">
        <title>Single cell metagenomics reveals metabolic interactions within the superorganism composed of flagellate Streblomastix strix and complex community of Bacteroidetes bacteria on its surface.</title>
        <authorList>
            <person name="Treitli S.C."/>
            <person name="Kolisko M."/>
            <person name="Husnik F."/>
            <person name="Keeling P."/>
            <person name="Hampl V."/>
        </authorList>
    </citation>
    <scope>NUCLEOTIDE SEQUENCE [LARGE SCALE GENOMIC DNA]</scope>
    <source>
        <strain evidence="2">ST1C</strain>
    </source>
</reference>
<name>A0A5J4X5B9_9EUKA</name>
<feature type="transmembrane region" description="Helical" evidence="1">
    <location>
        <begin position="97"/>
        <end position="117"/>
    </location>
</feature>
<keyword evidence="1" id="KW-0472">Membrane</keyword>
<organism evidence="2 3">
    <name type="scientific">Streblomastix strix</name>
    <dbReference type="NCBI Taxonomy" id="222440"/>
    <lineage>
        <taxon>Eukaryota</taxon>
        <taxon>Metamonada</taxon>
        <taxon>Preaxostyla</taxon>
        <taxon>Oxymonadida</taxon>
        <taxon>Streblomastigidae</taxon>
        <taxon>Streblomastix</taxon>
    </lineage>
</organism>
<evidence type="ECO:0000313" key="2">
    <source>
        <dbReference type="EMBL" id="KAA6401835.1"/>
    </source>
</evidence>
<accession>A0A5J4X5B9</accession>
<dbReference type="EMBL" id="SNRW01000328">
    <property type="protein sequence ID" value="KAA6401835.1"/>
    <property type="molecule type" value="Genomic_DNA"/>
</dbReference>
<evidence type="ECO:0000313" key="3">
    <source>
        <dbReference type="Proteomes" id="UP000324800"/>
    </source>
</evidence>
<keyword evidence="1" id="KW-1133">Transmembrane helix</keyword>
<feature type="transmembrane region" description="Helical" evidence="1">
    <location>
        <begin position="73"/>
        <end position="91"/>
    </location>
</feature>
<gene>
    <name evidence="2" type="ORF">EZS28_002643</name>
</gene>
<evidence type="ECO:0000256" key="1">
    <source>
        <dbReference type="SAM" id="Phobius"/>
    </source>
</evidence>
<keyword evidence="1" id="KW-0812">Transmembrane</keyword>
<sequence>MLMRFELPKCAGRVLDRPKLPMTDDTRSIGSIGVHFLQEQPENERLSQIYEKFFSIFFPLYSQAKRPSSMVPLVLWFVFCVQMVTLALFRIDNSTKQQSILSLIVNFVDFSSISLIVGNNKQRQKLMLLTPTGRPVIELDPEKRIIYEISQDQNNKQQLQQQDDNNILPSPHVAVDSNEESAESILQRADHIERDQQFSSDGIIGGEQEEMKMFDVANNEENKMVEVIKESSKLKLQIITIIIVTNLSALLAQVVSAVIFQIRVSPHFLVLLMQDIDEQRNVLNSIGF</sequence>
<comment type="caution">
    <text evidence="2">The sequence shown here is derived from an EMBL/GenBank/DDBJ whole genome shotgun (WGS) entry which is preliminary data.</text>
</comment>